<reference evidence="9 10" key="1">
    <citation type="submission" date="2019-09" db="EMBL/GenBank/DDBJ databases">
        <title>FDA dAtabase for Regulatory Grade micrObial Sequences (FDA-ARGOS): Supporting development and validation of Infectious Disease Dx tests.</title>
        <authorList>
            <person name="Sciortino C."/>
            <person name="Tallon L."/>
            <person name="Sadzewicz L."/>
            <person name="Vavikolanu K."/>
            <person name="Mehta A."/>
            <person name="Aluvathingal J."/>
            <person name="Nadendla S."/>
            <person name="Nandy P."/>
            <person name="Geyer C."/>
            <person name="Yan Y."/>
            <person name="Sichtig H."/>
        </authorList>
    </citation>
    <scope>NUCLEOTIDE SEQUENCE [LARGE SCALE GENOMIC DNA]</scope>
    <source>
        <strain evidence="9 10">FDAARGOS_640</strain>
    </source>
</reference>
<dbReference type="RefSeq" id="WP_150332767.1">
    <property type="nucleotide sequence ID" value="NZ_CP044108.1"/>
</dbReference>
<keyword evidence="10" id="KW-1185">Reference proteome</keyword>
<dbReference type="InterPro" id="IPR050601">
    <property type="entry name" value="CPA3_antiporter_subunitC"/>
</dbReference>
<evidence type="ECO:0000256" key="2">
    <source>
        <dbReference type="ARBA" id="ARBA00010388"/>
    </source>
</evidence>
<dbReference type="Proteomes" id="UP000323865">
    <property type="component" value="Chromosome"/>
</dbReference>
<dbReference type="PANTHER" id="PTHR34583:SF2">
    <property type="entry name" value="ANTIPORTER SUBUNIT MNHC2-RELATED"/>
    <property type="match status" value="1"/>
</dbReference>
<keyword evidence="6 8" id="KW-0472">Membrane</keyword>
<name>A0ABX6A3R5_9MICO</name>
<dbReference type="InterPro" id="IPR039428">
    <property type="entry name" value="NUOK/Mnh_C1-like"/>
</dbReference>
<dbReference type="NCBIfam" id="NF005929">
    <property type="entry name" value="PRK07946.1"/>
    <property type="match status" value="1"/>
</dbReference>
<feature type="transmembrane region" description="Helical" evidence="8">
    <location>
        <begin position="70"/>
        <end position="92"/>
    </location>
</feature>
<dbReference type="PANTHER" id="PTHR34583">
    <property type="entry name" value="ANTIPORTER SUBUNIT MNHC2-RELATED"/>
    <property type="match status" value="1"/>
</dbReference>
<dbReference type="Pfam" id="PF00420">
    <property type="entry name" value="Oxidored_q2"/>
    <property type="match status" value="1"/>
</dbReference>
<keyword evidence="5 8" id="KW-1133">Transmembrane helix</keyword>
<sequence length="195" mass="21792">MHVSLLVLLLAAVLIASGIYMLLERTLSRIIMGAVLAGNGINLLFLLAIGTPGTPPFEGEGAVENMSDPLPMAMVLTAIVISLALTGFGMALSYRSWQLFGHDEVPDDVEDLRIADRSRRLVERHRHEVIERVGFEADEKREERERERMQEEAEKARANSHDDLNDDISDDFTSDEDVEYSLTESDSDDDEEETS</sequence>
<proteinExistence type="inferred from homology"/>
<dbReference type="EMBL" id="CP044108">
    <property type="protein sequence ID" value="QEU11274.1"/>
    <property type="molecule type" value="Genomic_DNA"/>
</dbReference>
<feature type="transmembrane region" description="Helical" evidence="8">
    <location>
        <begin position="30"/>
        <end position="50"/>
    </location>
</feature>
<evidence type="ECO:0000256" key="3">
    <source>
        <dbReference type="ARBA" id="ARBA00022475"/>
    </source>
</evidence>
<evidence type="ECO:0000313" key="10">
    <source>
        <dbReference type="Proteomes" id="UP000323865"/>
    </source>
</evidence>
<feature type="region of interest" description="Disordered" evidence="7">
    <location>
        <begin position="139"/>
        <end position="195"/>
    </location>
</feature>
<feature type="compositionally biased region" description="Acidic residues" evidence="7">
    <location>
        <begin position="164"/>
        <end position="195"/>
    </location>
</feature>
<comment type="similarity">
    <text evidence="2">Belongs to the CPA3 antiporters (TC 2.A.63) subunit C family.</text>
</comment>
<gene>
    <name evidence="9" type="ORF">FOB48_02445</name>
</gene>
<evidence type="ECO:0000256" key="1">
    <source>
        <dbReference type="ARBA" id="ARBA00004651"/>
    </source>
</evidence>
<evidence type="ECO:0000256" key="8">
    <source>
        <dbReference type="SAM" id="Phobius"/>
    </source>
</evidence>
<comment type="subcellular location">
    <subcellularLocation>
        <location evidence="1">Cell membrane</location>
        <topology evidence="1">Multi-pass membrane protein</topology>
    </subcellularLocation>
</comment>
<protein>
    <submittedName>
        <fullName evidence="9">Na(+)/H(+) antiporter subunit C</fullName>
    </submittedName>
</protein>
<evidence type="ECO:0000256" key="6">
    <source>
        <dbReference type="ARBA" id="ARBA00023136"/>
    </source>
</evidence>
<feature type="compositionally biased region" description="Basic and acidic residues" evidence="7">
    <location>
        <begin position="139"/>
        <end position="163"/>
    </location>
</feature>
<evidence type="ECO:0000256" key="7">
    <source>
        <dbReference type="SAM" id="MobiDB-lite"/>
    </source>
</evidence>
<organism evidence="9 10">
    <name type="scientific">Dermabacter vaginalis</name>
    <dbReference type="NCBI Taxonomy" id="1630135"/>
    <lineage>
        <taxon>Bacteria</taxon>
        <taxon>Bacillati</taxon>
        <taxon>Actinomycetota</taxon>
        <taxon>Actinomycetes</taxon>
        <taxon>Micrococcales</taxon>
        <taxon>Dermabacteraceae</taxon>
        <taxon>Dermabacter</taxon>
    </lineage>
</organism>
<evidence type="ECO:0000256" key="4">
    <source>
        <dbReference type="ARBA" id="ARBA00022692"/>
    </source>
</evidence>
<keyword evidence="4 8" id="KW-0812">Transmembrane</keyword>
<evidence type="ECO:0000256" key="5">
    <source>
        <dbReference type="ARBA" id="ARBA00022989"/>
    </source>
</evidence>
<accession>A0ABX6A3R5</accession>
<evidence type="ECO:0000313" key="9">
    <source>
        <dbReference type="EMBL" id="QEU11274.1"/>
    </source>
</evidence>
<dbReference type="Gene3D" id="1.10.287.3510">
    <property type="match status" value="1"/>
</dbReference>
<keyword evidence="3" id="KW-1003">Cell membrane</keyword>
<feature type="transmembrane region" description="Helical" evidence="8">
    <location>
        <begin position="6"/>
        <end position="23"/>
    </location>
</feature>